<evidence type="ECO:0000256" key="6">
    <source>
        <dbReference type="ARBA" id="ARBA00022989"/>
    </source>
</evidence>
<keyword evidence="3" id="KW-1003">Cell membrane</keyword>
<evidence type="ECO:0000256" key="1">
    <source>
        <dbReference type="ARBA" id="ARBA00004651"/>
    </source>
</evidence>
<dbReference type="NCBIfam" id="TIGR03426">
    <property type="entry name" value="shape_MreD"/>
    <property type="match status" value="1"/>
</dbReference>
<protein>
    <submittedName>
        <fullName evidence="9">Rod shape-determining protein MreD</fullName>
    </submittedName>
</protein>
<keyword evidence="5" id="KW-0133">Cell shape</keyword>
<sequence length="174" mass="19750">MSMNRIVAIMLLLFFIEGSLMPWIIPEGYGSRIIPHFIFVFVLFSALYGNRHMALLLGAGFGLLQDVVYFGQLLGLNFFAMGIIGYFTGVLLERKRATVMMAITVIGFACILYDTALFFIYQVFRITSASYAWALLNHILPSLFLQLAFALVCYVPVRRMFESRKETGENGEEE</sequence>
<evidence type="ECO:0000313" key="9">
    <source>
        <dbReference type="EMBL" id="GBG08751.1"/>
    </source>
</evidence>
<keyword evidence="4 8" id="KW-0812">Transmembrane</keyword>
<feature type="transmembrane region" description="Helical" evidence="8">
    <location>
        <begin position="99"/>
        <end position="124"/>
    </location>
</feature>
<comment type="caution">
    <text evidence="9">The sequence shown here is derived from an EMBL/GenBank/DDBJ whole genome shotgun (WGS) entry which is preliminary data.</text>
</comment>
<evidence type="ECO:0000256" key="5">
    <source>
        <dbReference type="ARBA" id="ARBA00022960"/>
    </source>
</evidence>
<feature type="transmembrane region" description="Helical" evidence="8">
    <location>
        <begin position="130"/>
        <end position="155"/>
    </location>
</feature>
<evidence type="ECO:0000313" key="10">
    <source>
        <dbReference type="Proteomes" id="UP000245202"/>
    </source>
</evidence>
<proteinExistence type="inferred from homology"/>
<comment type="similarity">
    <text evidence="2">Belongs to the MreD family.</text>
</comment>
<organism evidence="9 10">
    <name type="scientific">Paenibacillus agaridevorans</name>
    <dbReference type="NCBI Taxonomy" id="171404"/>
    <lineage>
        <taxon>Bacteria</taxon>
        <taxon>Bacillati</taxon>
        <taxon>Bacillota</taxon>
        <taxon>Bacilli</taxon>
        <taxon>Bacillales</taxon>
        <taxon>Paenibacillaceae</taxon>
        <taxon>Paenibacillus</taxon>
    </lineage>
</organism>
<dbReference type="GO" id="GO:0005886">
    <property type="term" value="C:plasma membrane"/>
    <property type="evidence" value="ECO:0007669"/>
    <property type="project" value="UniProtKB-SubCell"/>
</dbReference>
<feature type="transmembrane region" description="Helical" evidence="8">
    <location>
        <begin position="37"/>
        <end position="63"/>
    </location>
</feature>
<name>A0A2R5EZD5_9BACL</name>
<evidence type="ECO:0000256" key="4">
    <source>
        <dbReference type="ARBA" id="ARBA00022692"/>
    </source>
</evidence>
<reference evidence="9 10" key="1">
    <citation type="submission" date="2017-08" db="EMBL/GenBank/DDBJ databases">
        <title>Substantial Increase in Enzyme Production by Combined Drug-Resistance Mutations in Paenibacillus agaridevorans.</title>
        <authorList>
            <person name="Tanaka Y."/>
            <person name="Funane K."/>
            <person name="Hosaka T."/>
            <person name="Shiwa Y."/>
            <person name="Fujita N."/>
            <person name="Miyazaki T."/>
            <person name="Yoshikawa H."/>
            <person name="Murakami K."/>
            <person name="Kasahara K."/>
            <person name="Inaoka T."/>
            <person name="Hiraga Y."/>
            <person name="Ochi K."/>
        </authorList>
    </citation>
    <scope>NUCLEOTIDE SEQUENCE [LARGE SCALE GENOMIC DNA]</scope>
    <source>
        <strain evidence="9 10">T-3040</strain>
    </source>
</reference>
<evidence type="ECO:0000256" key="2">
    <source>
        <dbReference type="ARBA" id="ARBA00007776"/>
    </source>
</evidence>
<keyword evidence="7 8" id="KW-0472">Membrane</keyword>
<dbReference type="Proteomes" id="UP000245202">
    <property type="component" value="Unassembled WGS sequence"/>
</dbReference>
<dbReference type="EMBL" id="BDQX01000171">
    <property type="protein sequence ID" value="GBG08751.1"/>
    <property type="molecule type" value="Genomic_DNA"/>
</dbReference>
<keyword evidence="10" id="KW-1185">Reference proteome</keyword>
<dbReference type="GO" id="GO:0008360">
    <property type="term" value="P:regulation of cell shape"/>
    <property type="evidence" value="ECO:0007669"/>
    <property type="project" value="UniProtKB-KW"/>
</dbReference>
<feature type="transmembrane region" description="Helical" evidence="8">
    <location>
        <begin position="69"/>
        <end position="92"/>
    </location>
</feature>
<evidence type="ECO:0000256" key="7">
    <source>
        <dbReference type="ARBA" id="ARBA00023136"/>
    </source>
</evidence>
<dbReference type="RefSeq" id="WP_087566518.1">
    <property type="nucleotide sequence ID" value="NZ_BDQX01000171.1"/>
</dbReference>
<dbReference type="Pfam" id="PF04093">
    <property type="entry name" value="MreD"/>
    <property type="match status" value="1"/>
</dbReference>
<comment type="subcellular location">
    <subcellularLocation>
        <location evidence="1">Cell membrane</location>
        <topology evidence="1">Multi-pass membrane protein</topology>
    </subcellularLocation>
</comment>
<feature type="transmembrane region" description="Helical" evidence="8">
    <location>
        <begin position="6"/>
        <end position="25"/>
    </location>
</feature>
<keyword evidence="6 8" id="KW-1133">Transmembrane helix</keyword>
<dbReference type="AlphaFoldDB" id="A0A2R5EZD5"/>
<dbReference type="InterPro" id="IPR007227">
    <property type="entry name" value="Cell_shape_determining_MreD"/>
</dbReference>
<gene>
    <name evidence="9" type="ORF">PAT3040_03347</name>
</gene>
<evidence type="ECO:0000256" key="8">
    <source>
        <dbReference type="SAM" id="Phobius"/>
    </source>
</evidence>
<evidence type="ECO:0000256" key="3">
    <source>
        <dbReference type="ARBA" id="ARBA00022475"/>
    </source>
</evidence>
<accession>A0A2R5EZD5</accession>